<dbReference type="InterPro" id="IPR029060">
    <property type="entry name" value="PIN-like_dom_sf"/>
</dbReference>
<keyword evidence="2" id="KW-1185">Reference proteome</keyword>
<name>A0A6M8J640_9ACTN</name>
<gene>
    <name evidence="1" type="ORF">HLV38_04245</name>
</gene>
<dbReference type="SUPFAM" id="SSF88723">
    <property type="entry name" value="PIN domain-like"/>
    <property type="match status" value="1"/>
</dbReference>
<evidence type="ECO:0000313" key="2">
    <source>
        <dbReference type="Proteomes" id="UP000503297"/>
    </source>
</evidence>
<evidence type="ECO:0000313" key="1">
    <source>
        <dbReference type="EMBL" id="QKF07416.1"/>
    </source>
</evidence>
<proteinExistence type="predicted"/>
<dbReference type="AlphaFoldDB" id="A0A6M8J640"/>
<dbReference type="Proteomes" id="UP000503297">
    <property type="component" value="Chromosome"/>
</dbReference>
<dbReference type="KEGG" id="bwa:HLV38_04245"/>
<sequence>MHIVIDESVILRYLLNDDKVNSKRAYDAISSGNTQTYPESMARVAITLRDVYRVPRSVISSVLIMLLEDIHINDQKVVEHAIRMFGSSVLDFSDCLTLARNAMAGNPILSFNKPIMKRSMQPMVSSMPRTFE</sequence>
<organism evidence="1 2">
    <name type="scientific">Berryella wangjianweii</name>
    <dbReference type="NCBI Taxonomy" id="2734634"/>
    <lineage>
        <taxon>Bacteria</taxon>
        <taxon>Bacillati</taxon>
        <taxon>Actinomycetota</taxon>
        <taxon>Coriobacteriia</taxon>
        <taxon>Eggerthellales</taxon>
        <taxon>Eggerthellaceae</taxon>
        <taxon>Berryella</taxon>
    </lineage>
</organism>
<accession>A0A6M8J640</accession>
<dbReference type="RefSeq" id="WP_172163818.1">
    <property type="nucleotide sequence ID" value="NZ_CP053716.1"/>
</dbReference>
<reference evidence="2" key="1">
    <citation type="submission" date="2020-05" db="EMBL/GenBank/DDBJ databases">
        <title>Novel species in genus Nocardioides.</title>
        <authorList>
            <person name="Zhang G."/>
        </authorList>
    </citation>
    <scope>NUCLEOTIDE SEQUENCE [LARGE SCALE GENOMIC DNA]</scope>
    <source>
        <strain evidence="2">zg-1050</strain>
    </source>
</reference>
<protein>
    <submittedName>
        <fullName evidence="1">Type II toxin-antitoxin system VapC family toxin</fullName>
    </submittedName>
</protein>
<dbReference type="EMBL" id="CP053716">
    <property type="protein sequence ID" value="QKF07416.1"/>
    <property type="molecule type" value="Genomic_DNA"/>
</dbReference>